<dbReference type="AlphaFoldDB" id="A0A9D4QGU4"/>
<organism evidence="2 3">
    <name type="scientific">Rhipicephalus sanguineus</name>
    <name type="common">Brown dog tick</name>
    <name type="synonym">Ixodes sanguineus</name>
    <dbReference type="NCBI Taxonomy" id="34632"/>
    <lineage>
        <taxon>Eukaryota</taxon>
        <taxon>Metazoa</taxon>
        <taxon>Ecdysozoa</taxon>
        <taxon>Arthropoda</taxon>
        <taxon>Chelicerata</taxon>
        <taxon>Arachnida</taxon>
        <taxon>Acari</taxon>
        <taxon>Parasitiformes</taxon>
        <taxon>Ixodida</taxon>
        <taxon>Ixodoidea</taxon>
        <taxon>Ixodidae</taxon>
        <taxon>Rhipicephalinae</taxon>
        <taxon>Rhipicephalus</taxon>
        <taxon>Rhipicephalus</taxon>
    </lineage>
</organism>
<reference evidence="2" key="1">
    <citation type="journal article" date="2020" name="Cell">
        <title>Large-Scale Comparative Analyses of Tick Genomes Elucidate Their Genetic Diversity and Vector Capacities.</title>
        <authorList>
            <consortium name="Tick Genome and Microbiome Consortium (TIGMIC)"/>
            <person name="Jia N."/>
            <person name="Wang J."/>
            <person name="Shi W."/>
            <person name="Du L."/>
            <person name="Sun Y."/>
            <person name="Zhan W."/>
            <person name="Jiang J.F."/>
            <person name="Wang Q."/>
            <person name="Zhang B."/>
            <person name="Ji P."/>
            <person name="Bell-Sakyi L."/>
            <person name="Cui X.M."/>
            <person name="Yuan T.T."/>
            <person name="Jiang B.G."/>
            <person name="Yang W.F."/>
            <person name="Lam T.T."/>
            <person name="Chang Q.C."/>
            <person name="Ding S.J."/>
            <person name="Wang X.J."/>
            <person name="Zhu J.G."/>
            <person name="Ruan X.D."/>
            <person name="Zhao L."/>
            <person name="Wei J.T."/>
            <person name="Ye R.Z."/>
            <person name="Que T.C."/>
            <person name="Du C.H."/>
            <person name="Zhou Y.H."/>
            <person name="Cheng J.X."/>
            <person name="Dai P.F."/>
            <person name="Guo W.B."/>
            <person name="Han X.H."/>
            <person name="Huang E.J."/>
            <person name="Li L.F."/>
            <person name="Wei W."/>
            <person name="Gao Y.C."/>
            <person name="Liu J.Z."/>
            <person name="Shao H.Z."/>
            <person name="Wang X."/>
            <person name="Wang C.C."/>
            <person name="Yang T.C."/>
            <person name="Huo Q.B."/>
            <person name="Li W."/>
            <person name="Chen H.Y."/>
            <person name="Chen S.E."/>
            <person name="Zhou L.G."/>
            <person name="Ni X.B."/>
            <person name="Tian J.H."/>
            <person name="Sheng Y."/>
            <person name="Liu T."/>
            <person name="Pan Y.S."/>
            <person name="Xia L.Y."/>
            <person name="Li J."/>
            <person name="Zhao F."/>
            <person name="Cao W.C."/>
        </authorList>
    </citation>
    <scope>NUCLEOTIDE SEQUENCE</scope>
    <source>
        <strain evidence="2">Rsan-2018</strain>
    </source>
</reference>
<gene>
    <name evidence="2" type="ORF">HPB52_006490</name>
</gene>
<dbReference type="Proteomes" id="UP000821837">
    <property type="component" value="Chromosome 1"/>
</dbReference>
<evidence type="ECO:0000313" key="2">
    <source>
        <dbReference type="EMBL" id="KAH7982674.1"/>
    </source>
</evidence>
<dbReference type="EMBL" id="JABSTV010001245">
    <property type="protein sequence ID" value="KAH7982674.1"/>
    <property type="molecule type" value="Genomic_DNA"/>
</dbReference>
<sequence length="115" mass="13484">MEPDETAQGLPKDELRTTEWKRRRQKKIWRVVQNQRFYDRVSLGDCQATSAKTRRENRSCGQGLEPCRRNDTGTAPGDPQARPKFCVEPRLSTVEKEYEEWVQNPSRMKTQMGKL</sequence>
<feature type="region of interest" description="Disordered" evidence="1">
    <location>
        <begin position="1"/>
        <end position="21"/>
    </location>
</feature>
<feature type="compositionally biased region" description="Basic and acidic residues" evidence="1">
    <location>
        <begin position="11"/>
        <end position="20"/>
    </location>
</feature>
<feature type="region of interest" description="Disordered" evidence="1">
    <location>
        <begin position="47"/>
        <end position="84"/>
    </location>
</feature>
<accession>A0A9D4QGU4</accession>
<keyword evidence="3" id="KW-1185">Reference proteome</keyword>
<protein>
    <submittedName>
        <fullName evidence="2">Uncharacterized protein</fullName>
    </submittedName>
</protein>
<comment type="caution">
    <text evidence="2">The sequence shown here is derived from an EMBL/GenBank/DDBJ whole genome shotgun (WGS) entry which is preliminary data.</text>
</comment>
<evidence type="ECO:0000256" key="1">
    <source>
        <dbReference type="SAM" id="MobiDB-lite"/>
    </source>
</evidence>
<proteinExistence type="predicted"/>
<evidence type="ECO:0000313" key="3">
    <source>
        <dbReference type="Proteomes" id="UP000821837"/>
    </source>
</evidence>
<reference evidence="2" key="2">
    <citation type="submission" date="2021-09" db="EMBL/GenBank/DDBJ databases">
        <authorList>
            <person name="Jia N."/>
            <person name="Wang J."/>
            <person name="Shi W."/>
            <person name="Du L."/>
            <person name="Sun Y."/>
            <person name="Zhan W."/>
            <person name="Jiang J."/>
            <person name="Wang Q."/>
            <person name="Zhang B."/>
            <person name="Ji P."/>
            <person name="Sakyi L.B."/>
            <person name="Cui X."/>
            <person name="Yuan T."/>
            <person name="Jiang B."/>
            <person name="Yang W."/>
            <person name="Lam T.T.-Y."/>
            <person name="Chang Q."/>
            <person name="Ding S."/>
            <person name="Wang X."/>
            <person name="Zhu J."/>
            <person name="Ruan X."/>
            <person name="Zhao L."/>
            <person name="Wei J."/>
            <person name="Que T."/>
            <person name="Du C."/>
            <person name="Cheng J."/>
            <person name="Dai P."/>
            <person name="Han X."/>
            <person name="Huang E."/>
            <person name="Gao Y."/>
            <person name="Liu J."/>
            <person name="Shao H."/>
            <person name="Ye R."/>
            <person name="Li L."/>
            <person name="Wei W."/>
            <person name="Wang X."/>
            <person name="Wang C."/>
            <person name="Huo Q."/>
            <person name="Li W."/>
            <person name="Guo W."/>
            <person name="Chen H."/>
            <person name="Chen S."/>
            <person name="Zhou L."/>
            <person name="Zhou L."/>
            <person name="Ni X."/>
            <person name="Tian J."/>
            <person name="Zhou Y."/>
            <person name="Sheng Y."/>
            <person name="Liu T."/>
            <person name="Pan Y."/>
            <person name="Xia L."/>
            <person name="Li J."/>
            <person name="Zhao F."/>
            <person name="Cao W."/>
        </authorList>
    </citation>
    <scope>NUCLEOTIDE SEQUENCE</scope>
    <source>
        <strain evidence="2">Rsan-2018</strain>
        <tissue evidence="2">Larvae</tissue>
    </source>
</reference>
<name>A0A9D4QGU4_RHISA</name>